<organism evidence="7 8">
    <name type="scientific">Caldimonas brevitalea</name>
    <dbReference type="NCBI Taxonomy" id="413882"/>
    <lineage>
        <taxon>Bacteria</taxon>
        <taxon>Pseudomonadati</taxon>
        <taxon>Pseudomonadota</taxon>
        <taxon>Betaproteobacteria</taxon>
        <taxon>Burkholderiales</taxon>
        <taxon>Sphaerotilaceae</taxon>
        <taxon>Caldimonas</taxon>
    </lineage>
</organism>
<dbReference type="Proteomes" id="UP000035352">
    <property type="component" value="Chromosome"/>
</dbReference>
<evidence type="ECO:0000256" key="2">
    <source>
        <dbReference type="SAM" id="MobiDB-lite"/>
    </source>
</evidence>
<dbReference type="InterPro" id="IPR039552">
    <property type="entry name" value="IS66_C"/>
</dbReference>
<evidence type="ECO:0000256" key="1">
    <source>
        <dbReference type="SAM" id="Coils"/>
    </source>
</evidence>
<dbReference type="Pfam" id="PF03050">
    <property type="entry name" value="DDE_Tnp_IS66"/>
    <property type="match status" value="1"/>
</dbReference>
<dbReference type="InterPro" id="IPR024463">
    <property type="entry name" value="Transposase_TnpC_homeodom"/>
</dbReference>
<dbReference type="PATRIC" id="fig|413882.6.peg.409"/>
<accession>A0A0G3BCN4</accession>
<evidence type="ECO:0000259" key="6">
    <source>
        <dbReference type="Pfam" id="PF13817"/>
    </source>
</evidence>
<evidence type="ECO:0000313" key="8">
    <source>
        <dbReference type="Proteomes" id="UP000035352"/>
    </source>
</evidence>
<dbReference type="Pfam" id="PF13005">
    <property type="entry name" value="zf-IS66"/>
    <property type="match status" value="1"/>
</dbReference>
<feature type="domain" description="Transposase TnpC homeodomain" evidence="5">
    <location>
        <begin position="34"/>
        <end position="105"/>
    </location>
</feature>
<dbReference type="InterPro" id="IPR052344">
    <property type="entry name" value="Transposase-related"/>
</dbReference>
<feature type="coiled-coil region" evidence="1">
    <location>
        <begin position="7"/>
        <end position="51"/>
    </location>
</feature>
<keyword evidence="8" id="KW-1185">Reference proteome</keyword>
<dbReference type="Pfam" id="PF13817">
    <property type="entry name" value="DDE_Tnp_IS66_C"/>
    <property type="match status" value="1"/>
</dbReference>
<feature type="domain" description="Transposase IS66 C-terminal" evidence="6">
    <location>
        <begin position="461"/>
        <end position="498"/>
    </location>
</feature>
<dbReference type="Pfam" id="PF13007">
    <property type="entry name" value="LZ_Tnp_IS66"/>
    <property type="match status" value="1"/>
</dbReference>
<evidence type="ECO:0000259" key="4">
    <source>
        <dbReference type="Pfam" id="PF13005"/>
    </source>
</evidence>
<feature type="domain" description="Transposase IS66 zinc-finger binding" evidence="4">
    <location>
        <begin position="111"/>
        <end position="153"/>
    </location>
</feature>
<feature type="region of interest" description="Disordered" evidence="2">
    <location>
        <begin position="74"/>
        <end position="99"/>
    </location>
</feature>
<keyword evidence="1" id="KW-0175">Coiled coil</keyword>
<reference evidence="7 8" key="1">
    <citation type="submission" date="2015-05" db="EMBL/GenBank/DDBJ databases">
        <authorList>
            <person name="Tang B."/>
            <person name="Yu Y."/>
        </authorList>
    </citation>
    <scope>NUCLEOTIDE SEQUENCE [LARGE SCALE GENOMIC DNA]</scope>
    <source>
        <strain evidence="7 8">DSM 7029</strain>
    </source>
</reference>
<name>A0A0G3BCN4_9BURK</name>
<proteinExistence type="predicted"/>
<dbReference type="EMBL" id="CP011371">
    <property type="protein sequence ID" value="AKJ27082.1"/>
    <property type="molecule type" value="Genomic_DNA"/>
</dbReference>
<dbReference type="NCBIfam" id="NF033517">
    <property type="entry name" value="transpos_IS66"/>
    <property type="match status" value="1"/>
</dbReference>
<dbReference type="STRING" id="413882.AAW51_0391"/>
<protein>
    <submittedName>
        <fullName evidence="7">Transposase</fullName>
    </submittedName>
</protein>
<evidence type="ECO:0000259" key="3">
    <source>
        <dbReference type="Pfam" id="PF03050"/>
    </source>
</evidence>
<evidence type="ECO:0000259" key="5">
    <source>
        <dbReference type="Pfam" id="PF13007"/>
    </source>
</evidence>
<gene>
    <name evidence="7" type="ORF">AAW51_0391</name>
</gene>
<feature type="domain" description="Transposase IS66 central" evidence="3">
    <location>
        <begin position="168"/>
        <end position="454"/>
    </location>
</feature>
<dbReference type="PANTHER" id="PTHR33678">
    <property type="entry name" value="BLL1576 PROTEIN"/>
    <property type="match status" value="1"/>
</dbReference>
<dbReference type="AlphaFoldDB" id="A0A0G3BCN4"/>
<sequence length="515" mass="57885">MVAAISVEDYEALKDRLAQRERELLLERLLVEKLKLEIARLRRDKFGASSERLEHIEQLELLVEDLETRCSALPDGEAQNRAPSAPAHHPPARKSLPPHLPRETVRHEPACSCSECGVELRYVGEDVAEVLELVPQRFKVVRHVRPKYSCPRCQTLVQMPAPSRPIARGLAGVNLLAHVLVSKFADHLPLYRQSEIYAREGVELERSTLADWVGSSSRLLEPLMDALQQYVLSAEKLHADDTPVAVLAPGKGRTKTGRLWAYVRDERPMGSQAPPAVWFQYSPDRKGERPQGHLKRFNGVLQADGYAGFEALYEQGRVVEAACWAHARRKFFDLHQATNSPQAHEALRRIGELYEVERHIRGRPPEERWRVRQEHAVPKLQALRGWLDGVLAGTSSKSELARAIRYSLGRWPALVRYAQDGRVEIDNNAAEREIRAVALGRKNWLFAGSDAGGERAATLYSLIGTAKLNGLDPQAYLAHVLEHIGEHRVDRVAELLPWNVASLLDRGAVEELQAA</sequence>
<dbReference type="InterPro" id="IPR004291">
    <property type="entry name" value="Transposase_IS66_central"/>
</dbReference>
<dbReference type="InterPro" id="IPR024474">
    <property type="entry name" value="Znf_dom_IS66"/>
</dbReference>
<evidence type="ECO:0000313" key="7">
    <source>
        <dbReference type="EMBL" id="AKJ27082.1"/>
    </source>
</evidence>
<dbReference type="KEGG" id="pbh:AAW51_0391"/>
<dbReference type="PANTHER" id="PTHR33678:SF1">
    <property type="entry name" value="BLL1576 PROTEIN"/>
    <property type="match status" value="1"/>
</dbReference>